<feature type="compositionally biased region" description="Basic and acidic residues" evidence="1">
    <location>
        <begin position="22"/>
        <end position="44"/>
    </location>
</feature>
<dbReference type="InterPro" id="IPR035172">
    <property type="entry name" value="DUF5302"/>
</dbReference>
<dbReference type="Pfam" id="PF17227">
    <property type="entry name" value="DUF5302"/>
    <property type="match status" value="1"/>
</dbReference>
<comment type="caution">
    <text evidence="2">The sequence shown here is derived from an EMBL/GenBank/DDBJ whole genome shotgun (WGS) entry which is preliminary data.</text>
</comment>
<evidence type="ECO:0000256" key="1">
    <source>
        <dbReference type="SAM" id="MobiDB-lite"/>
    </source>
</evidence>
<name>A0A941IVN2_9ACTN</name>
<protein>
    <submittedName>
        <fullName evidence="2">DUF5302 domain-containing protein</fullName>
    </submittedName>
</protein>
<gene>
    <name evidence="2" type="ORF">KDL01_29775</name>
</gene>
<dbReference type="EMBL" id="JAGSOG010000209">
    <property type="protein sequence ID" value="MBR7837506.1"/>
    <property type="molecule type" value="Genomic_DNA"/>
</dbReference>
<evidence type="ECO:0000313" key="3">
    <source>
        <dbReference type="Proteomes" id="UP000675781"/>
    </source>
</evidence>
<dbReference type="AlphaFoldDB" id="A0A941IVN2"/>
<dbReference type="RefSeq" id="WP_212531973.1">
    <property type="nucleotide sequence ID" value="NZ_JAGSOG010000209.1"/>
</dbReference>
<accession>A0A941IVN2</accession>
<proteinExistence type="predicted"/>
<sequence length="71" mass="7652">MSDTEHEQSAEAAGTGTESAEDDVKRKFREALERKQAHHSERNEQGAGGGGKAHNAHGPVAGKRQFRRKAG</sequence>
<reference evidence="2" key="1">
    <citation type="submission" date="2021-04" db="EMBL/GenBank/DDBJ databases">
        <title>Genome based classification of Actinospica acidithermotolerans sp. nov., an actinobacterium isolated from an Indonesian hot spring.</title>
        <authorList>
            <person name="Kusuma A.B."/>
            <person name="Putra K.E."/>
            <person name="Nafisah S."/>
            <person name="Loh J."/>
            <person name="Nouioui I."/>
            <person name="Goodfellow M."/>
        </authorList>
    </citation>
    <scope>NUCLEOTIDE SEQUENCE</scope>
    <source>
        <strain evidence="2">CSCA 57</strain>
    </source>
</reference>
<evidence type="ECO:0000313" key="2">
    <source>
        <dbReference type="EMBL" id="MBR7837506.1"/>
    </source>
</evidence>
<organism evidence="2 3">
    <name type="scientific">Actinospica durhamensis</name>
    <dbReference type="NCBI Taxonomy" id="1508375"/>
    <lineage>
        <taxon>Bacteria</taxon>
        <taxon>Bacillati</taxon>
        <taxon>Actinomycetota</taxon>
        <taxon>Actinomycetes</taxon>
        <taxon>Catenulisporales</taxon>
        <taxon>Actinospicaceae</taxon>
        <taxon>Actinospica</taxon>
    </lineage>
</organism>
<keyword evidence="3" id="KW-1185">Reference proteome</keyword>
<feature type="region of interest" description="Disordered" evidence="1">
    <location>
        <begin position="1"/>
        <end position="71"/>
    </location>
</feature>
<dbReference type="Proteomes" id="UP000675781">
    <property type="component" value="Unassembled WGS sequence"/>
</dbReference>